<feature type="transmembrane region" description="Helical" evidence="1">
    <location>
        <begin position="131"/>
        <end position="147"/>
    </location>
</feature>
<feature type="transmembrane region" description="Helical" evidence="1">
    <location>
        <begin position="168"/>
        <end position="188"/>
    </location>
</feature>
<dbReference type="RefSeq" id="WP_272018678.1">
    <property type="nucleotide sequence ID" value="NZ_JAQLKE010000003.1"/>
</dbReference>
<evidence type="ECO:0000313" key="2">
    <source>
        <dbReference type="EMBL" id="MDB7082794.1"/>
    </source>
</evidence>
<evidence type="ECO:0000313" key="3">
    <source>
        <dbReference type="Proteomes" id="UP001211987"/>
    </source>
</evidence>
<evidence type="ECO:0000256" key="1">
    <source>
        <dbReference type="SAM" id="Phobius"/>
    </source>
</evidence>
<name>A0AB35IH61_9FIRM</name>
<organism evidence="2 3">
    <name type="scientific">Thomasclavelia ramosa</name>
    <dbReference type="NCBI Taxonomy" id="1547"/>
    <lineage>
        <taxon>Bacteria</taxon>
        <taxon>Bacillati</taxon>
        <taxon>Bacillota</taxon>
        <taxon>Erysipelotrichia</taxon>
        <taxon>Erysipelotrichales</taxon>
        <taxon>Coprobacillaceae</taxon>
        <taxon>Thomasclavelia</taxon>
    </lineage>
</organism>
<dbReference type="Proteomes" id="UP001211987">
    <property type="component" value="Unassembled WGS sequence"/>
</dbReference>
<accession>A0AB35IH61</accession>
<keyword evidence="1" id="KW-0812">Transmembrane</keyword>
<gene>
    <name evidence="2" type="ORF">PM738_03195</name>
</gene>
<keyword evidence="1" id="KW-1133">Transmembrane helix</keyword>
<feature type="transmembrane region" description="Helical" evidence="1">
    <location>
        <begin position="257"/>
        <end position="281"/>
    </location>
</feature>
<sequence length="289" mass="33367">MFEIFFAPIVAFLIDFVGNSILNKFLKKKVSEKEAVKTRYQQITRKSVTQNNTNGNLSNQLVKNNSFSNNGNVTLNLTNKQYKTTYNHYYSRTTSSGNDSFSSLLLFIITVIAITIIIALIFLFFRKVCQNYDLVLLIFTGALLVLHKVFFLRSIRQDKSLYLQKDKYLLFSFLILILSSIYMTHFFMPDAYWNTVTLAVQNVPDDFFSILKDPSFFSNLGIPQNFIYAYVLINIGQILLAVIPLIDIIFASRKKKLLLVSANSSVYSWGLIIFIAFFIIFPNYLFSYM</sequence>
<comment type="caution">
    <text evidence="2">The sequence shown here is derived from an EMBL/GenBank/DDBJ whole genome shotgun (WGS) entry which is preliminary data.</text>
</comment>
<feature type="transmembrane region" description="Helical" evidence="1">
    <location>
        <begin position="227"/>
        <end position="250"/>
    </location>
</feature>
<dbReference type="AlphaFoldDB" id="A0AB35IH61"/>
<protein>
    <submittedName>
        <fullName evidence="2">Uncharacterized protein</fullName>
    </submittedName>
</protein>
<feature type="transmembrane region" description="Helical" evidence="1">
    <location>
        <begin position="104"/>
        <end position="125"/>
    </location>
</feature>
<dbReference type="EMBL" id="JAQLKE010000003">
    <property type="protein sequence ID" value="MDB7082794.1"/>
    <property type="molecule type" value="Genomic_DNA"/>
</dbReference>
<reference evidence="2" key="1">
    <citation type="submission" date="2023-01" db="EMBL/GenBank/DDBJ databases">
        <title>Human gut microbiome strain richness.</title>
        <authorList>
            <person name="Chen-Liaw A."/>
        </authorList>
    </citation>
    <scope>NUCLEOTIDE SEQUENCE</scope>
    <source>
        <strain evidence="2">1001217st2_G6_1001217B_191108</strain>
    </source>
</reference>
<proteinExistence type="predicted"/>
<feature type="transmembrane region" description="Helical" evidence="1">
    <location>
        <begin position="6"/>
        <end position="26"/>
    </location>
</feature>
<keyword evidence="1" id="KW-0472">Membrane</keyword>